<evidence type="ECO:0000256" key="8">
    <source>
        <dbReference type="ARBA" id="ARBA00022917"/>
    </source>
</evidence>
<dbReference type="PANTHER" id="PTHR43697">
    <property type="entry name" value="SERYL-TRNA SYNTHETASE"/>
    <property type="match status" value="1"/>
</dbReference>
<evidence type="ECO:0000256" key="4">
    <source>
        <dbReference type="ARBA" id="ARBA00022490"/>
    </source>
</evidence>
<dbReference type="Pfam" id="PF02403">
    <property type="entry name" value="Seryl_tRNA_N"/>
    <property type="match status" value="1"/>
</dbReference>
<dbReference type="Gene3D" id="3.30.930.10">
    <property type="entry name" value="Bira Bifunctional Protein, Domain 2"/>
    <property type="match status" value="1"/>
</dbReference>
<dbReference type="InterPro" id="IPR010978">
    <property type="entry name" value="tRNA-bd_arm"/>
</dbReference>
<dbReference type="InterPro" id="IPR015866">
    <property type="entry name" value="Ser-tRNA-synth_1_N"/>
</dbReference>
<evidence type="ECO:0000256" key="2">
    <source>
        <dbReference type="ARBA" id="ARBA00005045"/>
    </source>
</evidence>
<keyword evidence="4 12" id="KW-0963">Cytoplasm</keyword>
<feature type="domain" description="Aminoacyl-transfer RNA synthetases class-II family profile" evidence="16">
    <location>
        <begin position="176"/>
        <end position="413"/>
    </location>
</feature>
<dbReference type="Proteomes" id="UP000671910">
    <property type="component" value="Chromosome"/>
</dbReference>
<keyword evidence="5 12" id="KW-0436">Ligase</keyword>
<dbReference type="AlphaFoldDB" id="A0A9E6MQT9"/>
<dbReference type="PROSITE" id="PS50862">
    <property type="entry name" value="AA_TRNA_LIGASE_II"/>
    <property type="match status" value="1"/>
</dbReference>
<feature type="binding site" evidence="12 13">
    <location>
        <position position="287"/>
    </location>
    <ligand>
        <name>L-serine</name>
        <dbReference type="ChEBI" id="CHEBI:33384"/>
    </ligand>
</feature>
<dbReference type="PANTHER" id="PTHR43697:SF1">
    <property type="entry name" value="SERINE--TRNA LIGASE"/>
    <property type="match status" value="1"/>
</dbReference>
<protein>
    <recommendedName>
        <fullName evidence="12">Serine--tRNA ligase</fullName>
        <ecNumber evidence="12">6.1.1.11</ecNumber>
    </recommendedName>
    <alternativeName>
        <fullName evidence="12">Seryl-tRNA synthetase</fullName>
        <shortName evidence="12">SerRS</shortName>
    </alternativeName>
    <alternativeName>
        <fullName evidence="12">Seryl-tRNA(Ser/Sec) synthetase</fullName>
    </alternativeName>
</protein>
<proteinExistence type="inferred from homology"/>
<dbReference type="InterPro" id="IPR045864">
    <property type="entry name" value="aa-tRNA-synth_II/BPL/LPL"/>
</dbReference>
<keyword evidence="8 12" id="KW-0648">Protein biosynthesis</keyword>
<dbReference type="CDD" id="cd00770">
    <property type="entry name" value="SerRS_core"/>
    <property type="match status" value="1"/>
</dbReference>
<evidence type="ECO:0000256" key="7">
    <source>
        <dbReference type="ARBA" id="ARBA00022840"/>
    </source>
</evidence>
<evidence type="ECO:0000256" key="15">
    <source>
        <dbReference type="SAM" id="Coils"/>
    </source>
</evidence>
<evidence type="ECO:0000256" key="12">
    <source>
        <dbReference type="HAMAP-Rule" id="MF_00176"/>
    </source>
</evidence>
<comment type="pathway">
    <text evidence="2 12">Aminoacyl-tRNA biosynthesis; selenocysteinyl-tRNA(Sec) biosynthesis; L-seryl-tRNA(Sec) from L-serine and tRNA(Sec): step 1/1.</text>
</comment>
<keyword evidence="15" id="KW-0175">Coiled coil</keyword>
<dbReference type="Proteomes" id="UP000636394">
    <property type="component" value="Unassembled WGS sequence"/>
</dbReference>
<comment type="domain">
    <text evidence="12">Consists of two distinct domains, a catalytic core and a N-terminal extension that is involved in tRNA binding.</text>
</comment>
<evidence type="ECO:0000256" key="3">
    <source>
        <dbReference type="ARBA" id="ARBA00010728"/>
    </source>
</evidence>
<keyword evidence="6 12" id="KW-0547">Nucleotide-binding</keyword>
<dbReference type="GO" id="GO:0016260">
    <property type="term" value="P:selenocysteine biosynthetic process"/>
    <property type="evidence" value="ECO:0007669"/>
    <property type="project" value="UniProtKB-UniRule"/>
</dbReference>
<dbReference type="GO" id="GO:0004828">
    <property type="term" value="F:serine-tRNA ligase activity"/>
    <property type="evidence" value="ECO:0007669"/>
    <property type="project" value="UniProtKB-UniRule"/>
</dbReference>
<sequence length="429" mass="47661">MLDVKFVRDNQEAVAQAMENRHASWDAARFSELDEARRAAIAQEEALQNERNTLSKSIGKLMQEGNAAEAETAKERMHVIREEIAAFTAKRKEADAALAELLLRVPNMPSDTTPVGDDENDNPEVRRWGTPRDFAAEGFEAQAHWDLGPELGIMDPDRAVKLAASRFVLLGGLGARLERALINFMADTHTSRGYKEWWCPAMANAETLTGTGQLPKFEEDLFHTTEGLYLIPTAEVQLTNIHAGEVLDGKDLPLHYCGYTPCFREEAGSAGRDTRGLIRVHQFDKVEMVKYAKPDESFDELESMVADAENILQLLGLPYRVICLCTGDLGFSAAKTYDLEVWLPSYNGYKEISSCSNCTDFQARRANIKYRDPENFKGSRYVHTLNGSGLAVGRTMAAIIENYQQADGSIKVPDVLVPYMGGVEVITAQ</sequence>
<feature type="binding site" evidence="12">
    <location>
        <position position="388"/>
    </location>
    <ligand>
        <name>L-serine</name>
        <dbReference type="ChEBI" id="CHEBI:33384"/>
    </ligand>
</feature>
<evidence type="ECO:0000313" key="18">
    <source>
        <dbReference type="EMBL" id="QTU84305.1"/>
    </source>
</evidence>
<feature type="binding site" evidence="12">
    <location>
        <begin position="233"/>
        <end position="235"/>
    </location>
    <ligand>
        <name>L-serine</name>
        <dbReference type="ChEBI" id="CHEBI:33384"/>
    </ligand>
</feature>
<name>A0A9E6MQT9_9ACTN</name>
<comment type="function">
    <text evidence="12">Catalyzes the attachment of serine to tRNA(Ser). Is also able to aminoacylate tRNA(Sec) with serine, to form the misacylated tRNA L-seryl-tRNA(Sec), which will be further converted into selenocysteinyl-tRNA(Sec).</text>
</comment>
<dbReference type="InterPro" id="IPR042103">
    <property type="entry name" value="SerRS_1_N_sf"/>
</dbReference>
<dbReference type="InterPro" id="IPR002317">
    <property type="entry name" value="Ser-tRNA-ligase_type_1"/>
</dbReference>
<evidence type="ECO:0000256" key="10">
    <source>
        <dbReference type="ARBA" id="ARBA00047929"/>
    </source>
</evidence>
<dbReference type="RefSeq" id="WP_165060640.1">
    <property type="nucleotide sequence ID" value="NZ_CP072829.1"/>
</dbReference>
<feature type="binding site" evidence="13">
    <location>
        <position position="233"/>
    </location>
    <ligand>
        <name>L-serine</name>
        <dbReference type="ChEBI" id="CHEBI:33384"/>
    </ligand>
</feature>
<dbReference type="Pfam" id="PF00587">
    <property type="entry name" value="tRNA-synt_2b"/>
    <property type="match status" value="1"/>
</dbReference>
<comment type="similarity">
    <text evidence="3 12">Belongs to the class-II aminoacyl-tRNA synthetase family. Type-1 seryl-tRNA synthetase subfamily.</text>
</comment>
<dbReference type="GO" id="GO:0005524">
    <property type="term" value="F:ATP binding"/>
    <property type="evidence" value="ECO:0007669"/>
    <property type="project" value="UniProtKB-UniRule"/>
</dbReference>
<dbReference type="GO" id="GO:0005737">
    <property type="term" value="C:cytoplasm"/>
    <property type="evidence" value="ECO:0007669"/>
    <property type="project" value="UniProtKB-SubCell"/>
</dbReference>
<dbReference type="SUPFAM" id="SSF55681">
    <property type="entry name" value="Class II aaRS and biotin synthetases"/>
    <property type="match status" value="1"/>
</dbReference>
<evidence type="ECO:0000313" key="17">
    <source>
        <dbReference type="EMBL" id="NHM14659.1"/>
    </source>
</evidence>
<dbReference type="InterPro" id="IPR033729">
    <property type="entry name" value="SerRS_core"/>
</dbReference>
<feature type="binding site" evidence="12">
    <location>
        <position position="280"/>
    </location>
    <ligand>
        <name>ATP</name>
        <dbReference type="ChEBI" id="CHEBI:30616"/>
    </ligand>
</feature>
<feature type="binding site" evidence="12 14">
    <location>
        <begin position="264"/>
        <end position="266"/>
    </location>
    <ligand>
        <name>ATP</name>
        <dbReference type="ChEBI" id="CHEBI:30616"/>
    </ligand>
</feature>
<dbReference type="InterPro" id="IPR006195">
    <property type="entry name" value="aa-tRNA-synth_II"/>
</dbReference>
<feature type="binding site" evidence="13">
    <location>
        <position position="264"/>
    </location>
    <ligand>
        <name>L-serine</name>
        <dbReference type="ChEBI" id="CHEBI:33384"/>
    </ligand>
</feature>
<dbReference type="EMBL" id="CP072829">
    <property type="protein sequence ID" value="QTU84305.1"/>
    <property type="molecule type" value="Genomic_DNA"/>
</dbReference>
<gene>
    <name evidence="12 18" type="primary">serS</name>
    <name evidence="17" type="ORF">GMI68_07775</name>
    <name evidence="18" type="ORF">J7S26_08180</name>
</gene>
<evidence type="ECO:0000256" key="5">
    <source>
        <dbReference type="ARBA" id="ARBA00022598"/>
    </source>
</evidence>
<evidence type="ECO:0000256" key="13">
    <source>
        <dbReference type="PIRSR" id="PIRSR001529-1"/>
    </source>
</evidence>
<feature type="binding site" evidence="14">
    <location>
        <begin position="280"/>
        <end position="283"/>
    </location>
    <ligand>
        <name>ATP</name>
        <dbReference type="ChEBI" id="CHEBI:30616"/>
    </ligand>
</feature>
<reference evidence="18" key="2">
    <citation type="submission" date="2021-04" db="EMBL/GenBank/DDBJ databases">
        <title>Novel species in family Eggerthellaceae.</title>
        <authorList>
            <person name="Zhang G."/>
        </authorList>
    </citation>
    <scope>NUCLEOTIDE SEQUENCE</scope>
    <source>
        <strain evidence="18">Zg-886</strain>
    </source>
</reference>
<keyword evidence="7 12" id="KW-0067">ATP-binding</keyword>
<evidence type="ECO:0000256" key="1">
    <source>
        <dbReference type="ARBA" id="ARBA00004496"/>
    </source>
</evidence>
<dbReference type="NCBIfam" id="TIGR00414">
    <property type="entry name" value="serS"/>
    <property type="match status" value="1"/>
</dbReference>
<dbReference type="Gene3D" id="1.10.287.40">
    <property type="entry name" value="Serine-tRNA synthetase, tRNA binding domain"/>
    <property type="match status" value="1"/>
</dbReference>
<feature type="binding site" evidence="13">
    <location>
        <position position="386"/>
    </location>
    <ligand>
        <name>L-serine</name>
        <dbReference type="ChEBI" id="CHEBI:33384"/>
    </ligand>
</feature>
<dbReference type="InterPro" id="IPR002314">
    <property type="entry name" value="aa-tRNA-synt_IIb"/>
</dbReference>
<feature type="binding site" evidence="12 14">
    <location>
        <begin position="351"/>
        <end position="354"/>
    </location>
    <ligand>
        <name>ATP</name>
        <dbReference type="ChEBI" id="CHEBI:30616"/>
    </ligand>
</feature>
<comment type="catalytic activity">
    <reaction evidence="11 12">
        <text>tRNA(Ser) + L-serine + ATP = L-seryl-tRNA(Ser) + AMP + diphosphate + H(+)</text>
        <dbReference type="Rhea" id="RHEA:12292"/>
        <dbReference type="Rhea" id="RHEA-COMP:9669"/>
        <dbReference type="Rhea" id="RHEA-COMP:9703"/>
        <dbReference type="ChEBI" id="CHEBI:15378"/>
        <dbReference type="ChEBI" id="CHEBI:30616"/>
        <dbReference type="ChEBI" id="CHEBI:33019"/>
        <dbReference type="ChEBI" id="CHEBI:33384"/>
        <dbReference type="ChEBI" id="CHEBI:78442"/>
        <dbReference type="ChEBI" id="CHEBI:78533"/>
        <dbReference type="ChEBI" id="CHEBI:456215"/>
        <dbReference type="EC" id="6.1.1.11"/>
    </reaction>
</comment>
<dbReference type="SUPFAM" id="SSF46589">
    <property type="entry name" value="tRNA-binding arm"/>
    <property type="match status" value="1"/>
</dbReference>
<dbReference type="GO" id="GO:0006434">
    <property type="term" value="P:seryl-tRNA aminoacylation"/>
    <property type="evidence" value="ECO:0007669"/>
    <property type="project" value="UniProtKB-UniRule"/>
</dbReference>
<comment type="subunit">
    <text evidence="12">Homodimer. The tRNA molecule binds across the dimer.</text>
</comment>
<organism evidence="18 20">
    <name type="scientific">Xiamenia xianingshaonis</name>
    <dbReference type="NCBI Taxonomy" id="2682776"/>
    <lineage>
        <taxon>Bacteria</taxon>
        <taxon>Bacillati</taxon>
        <taxon>Actinomycetota</taxon>
        <taxon>Coriobacteriia</taxon>
        <taxon>Eggerthellales</taxon>
        <taxon>Eggerthellaceae</taxon>
        <taxon>Xiamenia</taxon>
    </lineage>
</organism>
<evidence type="ECO:0000313" key="19">
    <source>
        <dbReference type="Proteomes" id="UP000636394"/>
    </source>
</evidence>
<dbReference type="PRINTS" id="PR00981">
    <property type="entry name" value="TRNASYNTHSER"/>
</dbReference>
<dbReference type="PIRSF" id="PIRSF001529">
    <property type="entry name" value="Ser-tRNA-synth_IIa"/>
    <property type="match status" value="1"/>
</dbReference>
<comment type="subcellular location">
    <subcellularLocation>
        <location evidence="1 12">Cytoplasm</location>
    </subcellularLocation>
</comment>
<keyword evidence="9 12" id="KW-0030">Aminoacyl-tRNA synthetase</keyword>
<feature type="coiled-coil region" evidence="15">
    <location>
        <begin position="30"/>
        <end position="64"/>
    </location>
</feature>
<evidence type="ECO:0000313" key="20">
    <source>
        <dbReference type="Proteomes" id="UP000671910"/>
    </source>
</evidence>
<evidence type="ECO:0000256" key="14">
    <source>
        <dbReference type="PIRSR" id="PIRSR001529-2"/>
    </source>
</evidence>
<evidence type="ECO:0000256" key="11">
    <source>
        <dbReference type="ARBA" id="ARBA00048823"/>
    </source>
</evidence>
<evidence type="ECO:0000256" key="9">
    <source>
        <dbReference type="ARBA" id="ARBA00023146"/>
    </source>
</evidence>
<reference evidence="17 19" key="1">
    <citation type="submission" date="2019-11" db="EMBL/GenBank/DDBJ databases">
        <title>Eggerthellaceae novel genus isolated from the rectal contents of marmort.</title>
        <authorList>
            <person name="Zhang G."/>
        </authorList>
    </citation>
    <scope>NUCLEOTIDE SEQUENCE [LARGE SCALE GENOMIC DNA]</scope>
    <source>
        <strain evidence="19">zg-886</strain>
        <strain evidence="17">Zg-886</strain>
    </source>
</reference>
<dbReference type="EMBL" id="WPCR01000009">
    <property type="protein sequence ID" value="NHM14659.1"/>
    <property type="molecule type" value="Genomic_DNA"/>
</dbReference>
<dbReference type="EC" id="6.1.1.11" evidence="12"/>
<accession>A0A9E6MQT9</accession>
<keyword evidence="19" id="KW-1185">Reference proteome</keyword>
<evidence type="ECO:0000259" key="16">
    <source>
        <dbReference type="PROSITE" id="PS50862"/>
    </source>
</evidence>
<dbReference type="KEGG" id="ebz:J7S26_08180"/>
<evidence type="ECO:0000256" key="6">
    <source>
        <dbReference type="ARBA" id="ARBA00022741"/>
    </source>
</evidence>
<dbReference type="HAMAP" id="MF_00176">
    <property type="entry name" value="Ser_tRNA_synth_type1"/>
    <property type="match status" value="1"/>
</dbReference>
<comment type="catalytic activity">
    <reaction evidence="10 12">
        <text>tRNA(Sec) + L-serine + ATP = L-seryl-tRNA(Sec) + AMP + diphosphate + H(+)</text>
        <dbReference type="Rhea" id="RHEA:42580"/>
        <dbReference type="Rhea" id="RHEA-COMP:9742"/>
        <dbReference type="Rhea" id="RHEA-COMP:10128"/>
        <dbReference type="ChEBI" id="CHEBI:15378"/>
        <dbReference type="ChEBI" id="CHEBI:30616"/>
        <dbReference type="ChEBI" id="CHEBI:33019"/>
        <dbReference type="ChEBI" id="CHEBI:33384"/>
        <dbReference type="ChEBI" id="CHEBI:78442"/>
        <dbReference type="ChEBI" id="CHEBI:78533"/>
        <dbReference type="ChEBI" id="CHEBI:456215"/>
        <dbReference type="EC" id="6.1.1.11"/>
    </reaction>
</comment>